<sequence length="452" mass="52948">MTRERIGRKTLKEQLPAILHEQFQLDNLPQDHEPSWEYITANTRYSAQGLNNKSKELYGQTILEFLREQGFGVRSTGKWPTDDEETIRSLEYYIESAEERKEWSENTIDSVESVMNKVYEAIRDEGLDIEMLDIGYYDSEKNRVENIQHAITIIEYMDRDLADSTMGNYPRYFEEYYNIVKNKHQININPVEEALDEFEWYRSDSDAQPVTEAQLNDLWNALDVLDECPVDGHDLERWRLWMKMLLIFLIAVGPRSNEVEQLDLRTQLHFGDDPHVHFAVRKNMRRDEGPAKVPIMMGGDFLRAYREYIDAIGGNGKLVPSDQSESGCRTPSTLNEWLGRLCKIAGVRLDGGEFPTIQNFRQFWKTLYKRAVAENREQIKFVSEEDGKKDYESDERDYIDDVVNRQHVRGLGREYFGDVLDLGELPELVREELDQDQHGERQTKFTDHDFGT</sequence>
<dbReference type="AlphaFoldDB" id="B9LVX9"/>
<evidence type="ECO:0000313" key="4">
    <source>
        <dbReference type="Proteomes" id="UP000000740"/>
    </source>
</evidence>
<protein>
    <recommendedName>
        <fullName evidence="5">Tyr recombinase domain-containing protein</fullName>
    </recommendedName>
</protein>
<keyword evidence="4" id="KW-1185">Reference proteome</keyword>
<dbReference type="GO" id="GO:0006310">
    <property type="term" value="P:DNA recombination"/>
    <property type="evidence" value="ECO:0007669"/>
    <property type="project" value="UniProtKB-KW"/>
</dbReference>
<dbReference type="GO" id="GO:0003677">
    <property type="term" value="F:DNA binding"/>
    <property type="evidence" value="ECO:0007669"/>
    <property type="project" value="InterPro"/>
</dbReference>
<evidence type="ECO:0000256" key="2">
    <source>
        <dbReference type="SAM" id="MobiDB-lite"/>
    </source>
</evidence>
<feature type="region of interest" description="Disordered" evidence="2">
    <location>
        <begin position="433"/>
        <end position="452"/>
    </location>
</feature>
<evidence type="ECO:0008006" key="5">
    <source>
        <dbReference type="Google" id="ProtNLM"/>
    </source>
</evidence>
<gene>
    <name evidence="3" type="ordered locus">Hlac_2801</name>
</gene>
<evidence type="ECO:0000313" key="3">
    <source>
        <dbReference type="EMBL" id="ACM58369.1"/>
    </source>
</evidence>
<dbReference type="HOGENOM" id="CLU_658275_0_0_2"/>
<name>B9LVX9_HALLT</name>
<accession>B9LVX9</accession>
<dbReference type="SUPFAM" id="SSF56349">
    <property type="entry name" value="DNA breaking-rejoining enzymes"/>
    <property type="match status" value="1"/>
</dbReference>
<dbReference type="RefSeq" id="WP_009486659.1">
    <property type="nucleotide sequence ID" value="NC_012028.1"/>
</dbReference>
<keyword evidence="1" id="KW-0233">DNA recombination</keyword>
<evidence type="ECO:0000256" key="1">
    <source>
        <dbReference type="ARBA" id="ARBA00023172"/>
    </source>
</evidence>
<reference evidence="3 4" key="1">
    <citation type="journal article" date="2016" name="Stand. Genomic Sci.">
        <title>Complete genome sequence of the Antarctic Halorubrum lacusprofundi type strain ACAM 34.</title>
        <authorList>
            <person name="Anderson I.J."/>
            <person name="DasSarma P."/>
            <person name="Lucas S."/>
            <person name="Copeland A."/>
            <person name="Lapidus A."/>
            <person name="Del Rio T.G."/>
            <person name="Tice H."/>
            <person name="Dalin E."/>
            <person name="Bruce D.C."/>
            <person name="Goodwin L."/>
            <person name="Pitluck S."/>
            <person name="Sims D."/>
            <person name="Brettin T.S."/>
            <person name="Detter J.C."/>
            <person name="Han C.S."/>
            <person name="Larimer F."/>
            <person name="Hauser L."/>
            <person name="Land M."/>
            <person name="Ivanova N."/>
            <person name="Richardson P."/>
            <person name="Cavicchioli R."/>
            <person name="DasSarma S."/>
            <person name="Woese C.R."/>
            <person name="Kyrpides N.C."/>
        </authorList>
    </citation>
    <scope>NUCLEOTIDE SEQUENCE [LARGE SCALE GENOMIC DNA]</scope>
    <source>
        <strain evidence="4">ATCC 49239 / DSM 5036 / JCM 8891 / ACAM 34</strain>
    </source>
</reference>
<proteinExistence type="predicted"/>
<dbReference type="Proteomes" id="UP000000740">
    <property type="component" value="Chromosome 2"/>
</dbReference>
<dbReference type="Gene3D" id="1.10.443.10">
    <property type="entry name" value="Intergrase catalytic core"/>
    <property type="match status" value="1"/>
</dbReference>
<organism evidence="3 4">
    <name type="scientific">Halorubrum lacusprofundi (strain ATCC 49239 / DSM 5036 / JCM 8891 / ACAM 34)</name>
    <dbReference type="NCBI Taxonomy" id="416348"/>
    <lineage>
        <taxon>Archaea</taxon>
        <taxon>Methanobacteriati</taxon>
        <taxon>Methanobacteriota</taxon>
        <taxon>Stenosarchaea group</taxon>
        <taxon>Halobacteria</taxon>
        <taxon>Halobacteriales</taxon>
        <taxon>Haloferacaceae</taxon>
        <taxon>Halorubrum</taxon>
    </lineage>
</organism>
<dbReference type="GeneID" id="7398864"/>
<dbReference type="InterPro" id="IPR011010">
    <property type="entry name" value="DNA_brk_join_enz"/>
</dbReference>
<dbReference type="InterPro" id="IPR013762">
    <property type="entry name" value="Integrase-like_cat_sf"/>
</dbReference>
<dbReference type="KEGG" id="hla:Hlac_2801"/>
<dbReference type="EMBL" id="CP001366">
    <property type="protein sequence ID" value="ACM58369.1"/>
    <property type="molecule type" value="Genomic_DNA"/>
</dbReference>
<dbReference type="eggNOG" id="arCOG08889">
    <property type="taxonomic scope" value="Archaea"/>
</dbReference>
<dbReference type="GO" id="GO:0015074">
    <property type="term" value="P:DNA integration"/>
    <property type="evidence" value="ECO:0007669"/>
    <property type="project" value="InterPro"/>
</dbReference>
<dbReference type="GeneID" id="25140454"/>